<dbReference type="OrthoDB" id="6256374at2759"/>
<comment type="caution">
    <text evidence="1">The sequence shown here is derived from an EMBL/GenBank/DDBJ whole genome shotgun (WGS) entry which is preliminary data.</text>
</comment>
<dbReference type="AlphaFoldDB" id="A0A8S9YEX2"/>
<dbReference type="Proteomes" id="UP000822476">
    <property type="component" value="Unassembled WGS sequence"/>
</dbReference>
<reference evidence="1" key="1">
    <citation type="submission" date="2019-07" db="EMBL/GenBank/DDBJ databases">
        <title>Annotation for the trematode Paragonimus miyazaki's.</title>
        <authorList>
            <person name="Choi Y.-J."/>
        </authorList>
    </citation>
    <scope>NUCLEOTIDE SEQUENCE</scope>
    <source>
        <strain evidence="1">Japan</strain>
    </source>
</reference>
<proteinExistence type="predicted"/>
<name>A0A8S9YEX2_9TREM</name>
<evidence type="ECO:0000313" key="2">
    <source>
        <dbReference type="Proteomes" id="UP000822476"/>
    </source>
</evidence>
<dbReference type="EMBL" id="JTDE01007617">
    <property type="protein sequence ID" value="KAF7238024.1"/>
    <property type="molecule type" value="Genomic_DNA"/>
</dbReference>
<accession>A0A8S9YEX2</accession>
<sequence>MFTVDYQQRLADHGKVLVLVKNFEPACKTELFHQTFLSIASHHALIYPKQSVFQYGNTSVLRDPAIPR</sequence>
<keyword evidence="2" id="KW-1185">Reference proteome</keyword>
<organism evidence="1 2">
    <name type="scientific">Paragonimus skrjabini miyazakii</name>
    <dbReference type="NCBI Taxonomy" id="59628"/>
    <lineage>
        <taxon>Eukaryota</taxon>
        <taxon>Metazoa</taxon>
        <taxon>Spiralia</taxon>
        <taxon>Lophotrochozoa</taxon>
        <taxon>Platyhelminthes</taxon>
        <taxon>Trematoda</taxon>
        <taxon>Digenea</taxon>
        <taxon>Plagiorchiida</taxon>
        <taxon>Troglotremata</taxon>
        <taxon>Troglotrematidae</taxon>
        <taxon>Paragonimus</taxon>
    </lineage>
</organism>
<gene>
    <name evidence="1" type="ORF">EG68_11211</name>
</gene>
<protein>
    <submittedName>
        <fullName evidence="1">Uncharacterized protein</fullName>
    </submittedName>
</protein>
<evidence type="ECO:0000313" key="1">
    <source>
        <dbReference type="EMBL" id="KAF7238024.1"/>
    </source>
</evidence>